<dbReference type="HOGENOM" id="CLU_090389_8_4_7"/>
<protein>
    <submittedName>
        <fullName evidence="3">Putative periplasmic thioredoxin</fullName>
    </submittedName>
</protein>
<dbReference type="PANTHER" id="PTHR15337:SF11">
    <property type="entry name" value="THIOREDOXIN DOMAIN-CONTAINING PROTEIN"/>
    <property type="match status" value="1"/>
</dbReference>
<dbReference type="RefSeq" id="WP_008340071.1">
    <property type="nucleotide sequence ID" value="NZ_AFRZ01000001.1"/>
</dbReference>
<proteinExistence type="predicted"/>
<evidence type="ECO:0000313" key="3">
    <source>
        <dbReference type="EMBL" id="EHP28867.1"/>
    </source>
</evidence>
<feature type="signal peptide" evidence="2">
    <location>
        <begin position="1"/>
        <end position="19"/>
    </location>
</feature>
<dbReference type="Pfam" id="PF13899">
    <property type="entry name" value="Thioredoxin_7"/>
    <property type="match status" value="1"/>
</dbReference>
<evidence type="ECO:0000313" key="4">
    <source>
        <dbReference type="Proteomes" id="UP000006431"/>
    </source>
</evidence>
<reference evidence="3 4" key="1">
    <citation type="journal article" date="2012" name="Proc. Natl. Acad. Sci. U.S.A.">
        <title>Genome and physiology of a model Epsilonproteobacterium responsible for sulfide detoxification in marine oxygen depletion zones.</title>
        <authorList>
            <person name="Grote J."/>
            <person name="Schott T."/>
            <person name="Bruckner C.G."/>
            <person name="Glockner F.O."/>
            <person name="Jost G."/>
            <person name="Teeling H."/>
            <person name="Labrenz M."/>
            <person name="Jurgens K."/>
        </authorList>
    </citation>
    <scope>NUCLEOTIDE SEQUENCE [LARGE SCALE GENOMIC DNA]</scope>
    <source>
        <strain evidence="3 4">GD1</strain>
    </source>
</reference>
<accession>H1FUA1</accession>
<dbReference type="Gene3D" id="3.40.30.10">
    <property type="entry name" value="Glutaredoxin"/>
    <property type="match status" value="1"/>
</dbReference>
<gene>
    <name evidence="3" type="ORF">SMGD1_0340</name>
</gene>
<dbReference type="eggNOG" id="COG2143">
    <property type="taxonomic scope" value="Bacteria"/>
</dbReference>
<keyword evidence="1 2" id="KW-0732">Signal</keyword>
<dbReference type="OrthoDB" id="5372638at2"/>
<dbReference type="STRING" id="929558.SMGD1_0340"/>
<feature type="chain" id="PRO_5002841126" evidence="2">
    <location>
        <begin position="20"/>
        <end position="145"/>
    </location>
</feature>
<evidence type="ECO:0000256" key="2">
    <source>
        <dbReference type="SAM" id="SignalP"/>
    </source>
</evidence>
<dbReference type="InterPro" id="IPR051099">
    <property type="entry name" value="AGR/TXD"/>
</dbReference>
<organism evidence="3 4">
    <name type="scientific">Sulfurimonas gotlandica (strain DSM 19862 / JCM 16533 / GD1)</name>
    <dbReference type="NCBI Taxonomy" id="929558"/>
    <lineage>
        <taxon>Bacteria</taxon>
        <taxon>Pseudomonadati</taxon>
        <taxon>Campylobacterota</taxon>
        <taxon>Epsilonproteobacteria</taxon>
        <taxon>Campylobacterales</taxon>
        <taxon>Sulfurimonadaceae</taxon>
        <taxon>Sulfurimonas</taxon>
    </lineage>
</organism>
<dbReference type="EMBL" id="AFRZ01000001">
    <property type="protein sequence ID" value="EHP28867.1"/>
    <property type="molecule type" value="Genomic_DNA"/>
</dbReference>
<name>B6BNR3_SULGG</name>
<evidence type="ECO:0000256" key="1">
    <source>
        <dbReference type="ARBA" id="ARBA00022729"/>
    </source>
</evidence>
<dbReference type="SUPFAM" id="SSF52833">
    <property type="entry name" value="Thioredoxin-like"/>
    <property type="match status" value="1"/>
</dbReference>
<dbReference type="AlphaFoldDB" id="B6BNR3"/>
<dbReference type="InterPro" id="IPR036249">
    <property type="entry name" value="Thioredoxin-like_sf"/>
</dbReference>
<comment type="caution">
    <text evidence="3">The sequence shown here is derived from an EMBL/GenBank/DDBJ whole genome shotgun (WGS) entry which is preliminary data.</text>
</comment>
<keyword evidence="4" id="KW-1185">Reference proteome</keyword>
<dbReference type="Proteomes" id="UP000006431">
    <property type="component" value="Unassembled WGS sequence"/>
</dbReference>
<accession>B6BNR3</accession>
<sequence>MKILLSILLTFTFAFSAQIDEFASEVKYSRDYNSALKLAKQQNKPLMLVVVGDYCPWCKKFERKTLNSSLVRSQVKKDFIPVIIDKAKDKGKYPPKFNSKLIPTVFFINPNTQKHVFESLGYSKEVVFAIDMDLALKAYKKSEKK</sequence>
<dbReference type="PATRIC" id="fig|929558.5.peg.338"/>
<dbReference type="PANTHER" id="PTHR15337">
    <property type="entry name" value="ANTERIOR GRADIENT PROTEIN-RELATED"/>
    <property type="match status" value="1"/>
</dbReference>